<evidence type="ECO:0000313" key="2">
    <source>
        <dbReference type="Proteomes" id="UP000499080"/>
    </source>
</evidence>
<reference evidence="1 2" key="1">
    <citation type="journal article" date="2019" name="Sci. Rep.">
        <title>Orb-weaving spider Araneus ventricosus genome elucidates the spidroin gene catalogue.</title>
        <authorList>
            <person name="Kono N."/>
            <person name="Nakamura H."/>
            <person name="Ohtoshi R."/>
            <person name="Moran D.A.P."/>
            <person name="Shinohara A."/>
            <person name="Yoshida Y."/>
            <person name="Fujiwara M."/>
            <person name="Mori M."/>
            <person name="Tomita M."/>
            <person name="Arakawa K."/>
        </authorList>
    </citation>
    <scope>NUCLEOTIDE SEQUENCE [LARGE SCALE GENOMIC DNA]</scope>
</reference>
<dbReference type="EMBL" id="BGPR01000043">
    <property type="protein sequence ID" value="GBL85417.1"/>
    <property type="molecule type" value="Genomic_DNA"/>
</dbReference>
<comment type="caution">
    <text evidence="1">The sequence shown here is derived from an EMBL/GenBank/DDBJ whole genome shotgun (WGS) entry which is preliminary data.</text>
</comment>
<accession>A0A4Y2B0Q2</accession>
<protein>
    <submittedName>
        <fullName evidence="1">Uncharacterized protein</fullName>
    </submittedName>
</protein>
<proteinExistence type="predicted"/>
<sequence length="124" mass="14205">MMGMGRWNSKCYQTRVKGFKVQRQKEEISLDAGRRIEGPCASTKEVTVKNCLIKFKVLPHRIEGVPWWKSLDFGEGSLDFLWPQLPTNVKSQKQRMMNTALIDCRVLRAYEGLLSLVILYPSAG</sequence>
<name>A0A4Y2B0Q2_ARAVE</name>
<keyword evidence="2" id="KW-1185">Reference proteome</keyword>
<organism evidence="1 2">
    <name type="scientific">Araneus ventricosus</name>
    <name type="common">Orbweaver spider</name>
    <name type="synonym">Epeira ventricosa</name>
    <dbReference type="NCBI Taxonomy" id="182803"/>
    <lineage>
        <taxon>Eukaryota</taxon>
        <taxon>Metazoa</taxon>
        <taxon>Ecdysozoa</taxon>
        <taxon>Arthropoda</taxon>
        <taxon>Chelicerata</taxon>
        <taxon>Arachnida</taxon>
        <taxon>Araneae</taxon>
        <taxon>Araneomorphae</taxon>
        <taxon>Entelegynae</taxon>
        <taxon>Araneoidea</taxon>
        <taxon>Araneidae</taxon>
        <taxon>Araneus</taxon>
    </lineage>
</organism>
<dbReference type="AlphaFoldDB" id="A0A4Y2B0Q2"/>
<evidence type="ECO:0000313" key="1">
    <source>
        <dbReference type="EMBL" id="GBL85417.1"/>
    </source>
</evidence>
<gene>
    <name evidence="1" type="ORF">AVEN_34606_1</name>
</gene>
<dbReference type="Proteomes" id="UP000499080">
    <property type="component" value="Unassembled WGS sequence"/>
</dbReference>